<protein>
    <submittedName>
        <fullName evidence="1">Uncharacterized protein</fullName>
    </submittedName>
</protein>
<reference evidence="1" key="1">
    <citation type="journal article" date="2019" name="bioRxiv">
        <title>The Genome of the Zebra Mussel, Dreissena polymorpha: A Resource for Invasive Species Research.</title>
        <authorList>
            <person name="McCartney M.A."/>
            <person name="Auch B."/>
            <person name="Kono T."/>
            <person name="Mallez S."/>
            <person name="Zhang Y."/>
            <person name="Obille A."/>
            <person name="Becker A."/>
            <person name="Abrahante J.E."/>
            <person name="Garbe J."/>
            <person name="Badalamenti J.P."/>
            <person name="Herman A."/>
            <person name="Mangelson H."/>
            <person name="Liachko I."/>
            <person name="Sullivan S."/>
            <person name="Sone E.D."/>
            <person name="Koren S."/>
            <person name="Silverstein K.A.T."/>
            <person name="Beckman K.B."/>
            <person name="Gohl D.M."/>
        </authorList>
    </citation>
    <scope>NUCLEOTIDE SEQUENCE</scope>
    <source>
        <strain evidence="1">Duluth1</strain>
        <tissue evidence="1">Whole animal</tissue>
    </source>
</reference>
<dbReference type="AlphaFoldDB" id="A0A9D4JP60"/>
<accession>A0A9D4JP60</accession>
<evidence type="ECO:0000313" key="1">
    <source>
        <dbReference type="EMBL" id="KAH3819321.1"/>
    </source>
</evidence>
<reference evidence="1" key="2">
    <citation type="submission" date="2020-11" db="EMBL/GenBank/DDBJ databases">
        <authorList>
            <person name="McCartney M.A."/>
            <person name="Auch B."/>
            <person name="Kono T."/>
            <person name="Mallez S."/>
            <person name="Becker A."/>
            <person name="Gohl D.M."/>
            <person name="Silverstein K.A.T."/>
            <person name="Koren S."/>
            <person name="Bechman K.B."/>
            <person name="Herman A."/>
            <person name="Abrahante J.E."/>
            <person name="Garbe J."/>
        </authorList>
    </citation>
    <scope>NUCLEOTIDE SEQUENCE</scope>
    <source>
        <strain evidence="1">Duluth1</strain>
        <tissue evidence="1">Whole animal</tissue>
    </source>
</reference>
<comment type="caution">
    <text evidence="1">The sequence shown here is derived from an EMBL/GenBank/DDBJ whole genome shotgun (WGS) entry which is preliminary data.</text>
</comment>
<dbReference type="Proteomes" id="UP000828390">
    <property type="component" value="Unassembled WGS sequence"/>
</dbReference>
<dbReference type="EMBL" id="JAIWYP010000005">
    <property type="protein sequence ID" value="KAH3819321.1"/>
    <property type="molecule type" value="Genomic_DNA"/>
</dbReference>
<keyword evidence="2" id="KW-1185">Reference proteome</keyword>
<sequence>MLDSTPCLLREVLVDGGRGLRAGKSGFFSSLTSTATAIGDCTAGGGIGFLEHTGAGFFSAFAENINMH</sequence>
<proteinExistence type="predicted"/>
<gene>
    <name evidence="1" type="ORF">DPMN_121054</name>
</gene>
<organism evidence="1 2">
    <name type="scientific">Dreissena polymorpha</name>
    <name type="common">Zebra mussel</name>
    <name type="synonym">Mytilus polymorpha</name>
    <dbReference type="NCBI Taxonomy" id="45954"/>
    <lineage>
        <taxon>Eukaryota</taxon>
        <taxon>Metazoa</taxon>
        <taxon>Spiralia</taxon>
        <taxon>Lophotrochozoa</taxon>
        <taxon>Mollusca</taxon>
        <taxon>Bivalvia</taxon>
        <taxon>Autobranchia</taxon>
        <taxon>Heteroconchia</taxon>
        <taxon>Euheterodonta</taxon>
        <taxon>Imparidentia</taxon>
        <taxon>Neoheterodontei</taxon>
        <taxon>Myida</taxon>
        <taxon>Dreissenoidea</taxon>
        <taxon>Dreissenidae</taxon>
        <taxon>Dreissena</taxon>
    </lineage>
</organism>
<evidence type="ECO:0000313" key="2">
    <source>
        <dbReference type="Proteomes" id="UP000828390"/>
    </source>
</evidence>
<name>A0A9D4JP60_DREPO</name>